<dbReference type="KEGG" id="aaq:AOC05_10475"/>
<dbReference type="Proteomes" id="UP000062833">
    <property type="component" value="Chromosome"/>
</dbReference>
<reference evidence="2" key="1">
    <citation type="submission" date="2015-09" db="EMBL/GenBank/DDBJ databases">
        <title>Complete genome of Arthrobacter alpinus strain R3.8.</title>
        <authorList>
            <person name="See-Too W.S."/>
            <person name="Chan K.G."/>
        </authorList>
    </citation>
    <scope>NUCLEOTIDE SEQUENCE [LARGE SCALE GENOMIC DNA]</scope>
    <source>
        <strain evidence="2">R3.8</strain>
    </source>
</reference>
<gene>
    <name evidence="1" type="ORF">AOC05_10475</name>
</gene>
<evidence type="ECO:0000313" key="1">
    <source>
        <dbReference type="EMBL" id="ALE92633.1"/>
    </source>
</evidence>
<dbReference type="EMBL" id="CP012677">
    <property type="protein sequence ID" value="ALE92633.1"/>
    <property type="molecule type" value="Genomic_DNA"/>
</dbReference>
<sequence length="83" mass="8175">MGKATVSAVDANSVQTTTEAAVSIDTSLQPALPSAATKLAAVHSATSSTGASVSWEPTDDTAAGFVGATITTVLKAVPPRFNG</sequence>
<dbReference type="PATRIC" id="fig|656366.3.peg.2265"/>
<protein>
    <submittedName>
        <fullName evidence="1">Uncharacterized protein</fullName>
    </submittedName>
</protein>
<keyword evidence="2" id="KW-1185">Reference proteome</keyword>
<accession>A0A0M4RP91</accession>
<organism evidence="1 2">
    <name type="scientific">Arthrobacter alpinus</name>
    <dbReference type="NCBI Taxonomy" id="656366"/>
    <lineage>
        <taxon>Bacteria</taxon>
        <taxon>Bacillati</taxon>
        <taxon>Actinomycetota</taxon>
        <taxon>Actinomycetes</taxon>
        <taxon>Micrococcales</taxon>
        <taxon>Micrococcaceae</taxon>
        <taxon>Arthrobacter</taxon>
    </lineage>
</organism>
<evidence type="ECO:0000313" key="2">
    <source>
        <dbReference type="Proteomes" id="UP000062833"/>
    </source>
</evidence>
<proteinExistence type="predicted"/>
<name>A0A0M4RP91_9MICC</name>
<dbReference type="AlphaFoldDB" id="A0A0M4RP91"/>